<dbReference type="KEGG" id="mtm:MYCTH_2299559"/>
<protein>
    <recommendedName>
        <fullName evidence="10">Transcription factor domain-containing protein</fullName>
    </recommendedName>
</protein>
<dbReference type="InParanoid" id="G2Q6K6"/>
<dbReference type="VEuPathDB" id="FungiDB:MYCTH_2299559"/>
<dbReference type="GO" id="GO:0003700">
    <property type="term" value="F:DNA-binding transcription factor activity"/>
    <property type="evidence" value="ECO:0007669"/>
    <property type="project" value="TreeGrafter"/>
</dbReference>
<dbReference type="eggNOG" id="ENOG502QT0Z">
    <property type="taxonomic scope" value="Eukaryota"/>
</dbReference>
<dbReference type="Pfam" id="PF11951">
    <property type="entry name" value="Fungal_trans_2"/>
    <property type="match status" value="1"/>
</dbReference>
<dbReference type="GO" id="GO:0000976">
    <property type="term" value="F:transcription cis-regulatory region binding"/>
    <property type="evidence" value="ECO:0007669"/>
    <property type="project" value="TreeGrafter"/>
</dbReference>
<dbReference type="EMBL" id="CP003002">
    <property type="protein sequence ID" value="AEO55579.1"/>
    <property type="molecule type" value="Genomic_DNA"/>
</dbReference>
<evidence type="ECO:0000256" key="4">
    <source>
        <dbReference type="ARBA" id="ARBA00023125"/>
    </source>
</evidence>
<evidence type="ECO:0000256" key="7">
    <source>
        <dbReference type="SAM" id="MobiDB-lite"/>
    </source>
</evidence>
<dbReference type="GO" id="GO:0045944">
    <property type="term" value="P:positive regulation of transcription by RNA polymerase II"/>
    <property type="evidence" value="ECO:0007669"/>
    <property type="project" value="TreeGrafter"/>
</dbReference>
<dbReference type="AlphaFoldDB" id="G2Q6K6"/>
<evidence type="ECO:0000313" key="8">
    <source>
        <dbReference type="EMBL" id="AEO55579.1"/>
    </source>
</evidence>
<evidence type="ECO:0000256" key="2">
    <source>
        <dbReference type="ARBA" id="ARBA00022833"/>
    </source>
</evidence>
<dbReference type="PANTHER" id="PTHR37534:SF40">
    <property type="entry name" value="ZN(2)-C6 FUNGAL-TYPE DOMAIN-CONTAINING PROTEIN"/>
    <property type="match status" value="1"/>
</dbReference>
<reference evidence="8 9" key="1">
    <citation type="journal article" date="2011" name="Nat. Biotechnol.">
        <title>Comparative genomic analysis of the thermophilic biomass-degrading fungi Myceliophthora thermophila and Thielavia terrestris.</title>
        <authorList>
            <person name="Berka R.M."/>
            <person name="Grigoriev I.V."/>
            <person name="Otillar R."/>
            <person name="Salamov A."/>
            <person name="Grimwood J."/>
            <person name="Reid I."/>
            <person name="Ishmael N."/>
            <person name="John T."/>
            <person name="Darmond C."/>
            <person name="Moisan M.-C."/>
            <person name="Henrissat B."/>
            <person name="Coutinho P.M."/>
            <person name="Lombard V."/>
            <person name="Natvig D.O."/>
            <person name="Lindquist E."/>
            <person name="Schmutz J."/>
            <person name="Lucas S."/>
            <person name="Harris P."/>
            <person name="Powlowski J."/>
            <person name="Bellemare A."/>
            <person name="Taylor D."/>
            <person name="Butler G."/>
            <person name="de Vries R.P."/>
            <person name="Allijn I.E."/>
            <person name="van den Brink J."/>
            <person name="Ushinsky S."/>
            <person name="Storms R."/>
            <person name="Powell A.J."/>
            <person name="Paulsen I.T."/>
            <person name="Elbourne L.D.H."/>
            <person name="Baker S.E."/>
            <person name="Magnuson J."/>
            <person name="LaBoissiere S."/>
            <person name="Clutterbuck A.J."/>
            <person name="Martinez D."/>
            <person name="Wogulis M."/>
            <person name="de Leon A.L."/>
            <person name="Rey M.W."/>
            <person name="Tsang A."/>
        </authorList>
    </citation>
    <scope>NUCLEOTIDE SEQUENCE [LARGE SCALE GENOMIC DNA]</scope>
    <source>
        <strain evidence="9">ATCC 42464 / BCRC 31852 / DSM 1799</strain>
    </source>
</reference>
<keyword evidence="2" id="KW-0862">Zinc</keyword>
<comment type="subcellular location">
    <subcellularLocation>
        <location evidence="1">Nucleus</location>
    </subcellularLocation>
</comment>
<organism evidence="8 9">
    <name type="scientific">Thermothelomyces thermophilus (strain ATCC 42464 / BCRC 31852 / DSM 1799)</name>
    <name type="common">Sporotrichum thermophile</name>
    <dbReference type="NCBI Taxonomy" id="573729"/>
    <lineage>
        <taxon>Eukaryota</taxon>
        <taxon>Fungi</taxon>
        <taxon>Dikarya</taxon>
        <taxon>Ascomycota</taxon>
        <taxon>Pezizomycotina</taxon>
        <taxon>Sordariomycetes</taxon>
        <taxon>Sordariomycetidae</taxon>
        <taxon>Sordariales</taxon>
        <taxon>Chaetomiaceae</taxon>
        <taxon>Thermothelomyces</taxon>
    </lineage>
</organism>
<gene>
    <name evidence="8" type="ORF">MYCTH_2299559</name>
</gene>
<keyword evidence="4" id="KW-0238">DNA-binding</keyword>
<dbReference type="GO" id="GO:0005634">
    <property type="term" value="C:nucleus"/>
    <property type="evidence" value="ECO:0007669"/>
    <property type="project" value="UniProtKB-SubCell"/>
</dbReference>
<evidence type="ECO:0000256" key="5">
    <source>
        <dbReference type="ARBA" id="ARBA00023163"/>
    </source>
</evidence>
<sequence>MTPSSENTTDERDYLSADEEIHLMQVFIDEVAIWMDALDKDKHFANVVPYLALRLPMLLNALLACGAKHLALIGRHDGDKADYYYNMASTQLSRSQQERDRDPADCALTAVALDAYHLMSDSPTQRMGRIASTRALIRACGWDATSTGLAAACFWVNVGMEVLSCIAFGWPTAWDPDQWGLDLSFATLEGASRSSGGRSLAESDDVSWPARPPAESHHPAADDSADSADSADLGREELWVQRIFYIMAKVSNFRANTPQFQEPSPHDEQVRLQNRFAEWRRLQNMCNAWNLGCPRSMRPYGYSPGPSPKSLFPNVWLIKSSAKLARLFYHTAMCLLAQVNPLDPRDSRENRASQLHHAHHVCGIVAHTRDRGVVSVAIRSLAVVSAALVDRRERDEVVAVLERIQHETGWKLGRVIQSLRSTWGWEAGGPASSGPGPAGPAGAAARGMGLLAPPLPSGVGLSRLGGR</sequence>
<dbReference type="RefSeq" id="XP_003660824.1">
    <property type="nucleotide sequence ID" value="XM_003660776.1"/>
</dbReference>
<keyword evidence="5" id="KW-0804">Transcription</keyword>
<evidence type="ECO:0000313" key="9">
    <source>
        <dbReference type="Proteomes" id="UP000007322"/>
    </source>
</evidence>
<evidence type="ECO:0000256" key="3">
    <source>
        <dbReference type="ARBA" id="ARBA00023015"/>
    </source>
</evidence>
<feature type="compositionally biased region" description="Low complexity" evidence="7">
    <location>
        <begin position="428"/>
        <end position="452"/>
    </location>
</feature>
<evidence type="ECO:0000256" key="1">
    <source>
        <dbReference type="ARBA" id="ARBA00004123"/>
    </source>
</evidence>
<evidence type="ECO:0008006" key="10">
    <source>
        <dbReference type="Google" id="ProtNLM"/>
    </source>
</evidence>
<dbReference type="Proteomes" id="UP000007322">
    <property type="component" value="Chromosome 1"/>
</dbReference>
<name>G2Q6K6_THET4</name>
<dbReference type="HOGENOM" id="CLU_008719_3_2_1"/>
<feature type="region of interest" description="Disordered" evidence="7">
    <location>
        <begin position="426"/>
        <end position="467"/>
    </location>
</feature>
<accession>G2Q6K6</accession>
<feature type="region of interest" description="Disordered" evidence="7">
    <location>
        <begin position="192"/>
        <end position="228"/>
    </location>
</feature>
<dbReference type="GeneID" id="11505523"/>
<dbReference type="OMA" id="WANIFND"/>
<keyword evidence="3" id="KW-0805">Transcription regulation</keyword>
<keyword evidence="9" id="KW-1185">Reference proteome</keyword>
<dbReference type="InterPro" id="IPR021858">
    <property type="entry name" value="Fun_TF"/>
</dbReference>
<evidence type="ECO:0000256" key="6">
    <source>
        <dbReference type="ARBA" id="ARBA00023242"/>
    </source>
</evidence>
<keyword evidence="6" id="KW-0539">Nucleus</keyword>
<dbReference type="PANTHER" id="PTHR37534">
    <property type="entry name" value="TRANSCRIPTIONAL ACTIVATOR PROTEIN UGA3"/>
    <property type="match status" value="1"/>
</dbReference>
<dbReference type="OrthoDB" id="4078573at2759"/>
<dbReference type="STRING" id="573729.G2Q6K6"/>
<proteinExistence type="predicted"/>
<dbReference type="CDD" id="cd12148">
    <property type="entry name" value="fungal_TF_MHR"/>
    <property type="match status" value="1"/>
</dbReference>